<protein>
    <recommendedName>
        <fullName evidence="4">DUF4386 domain-containing protein</fullName>
    </recommendedName>
</protein>
<feature type="transmembrane region" description="Helical" evidence="1">
    <location>
        <begin position="18"/>
        <end position="37"/>
    </location>
</feature>
<feature type="transmembrane region" description="Helical" evidence="1">
    <location>
        <begin position="135"/>
        <end position="155"/>
    </location>
</feature>
<keyword evidence="1" id="KW-0472">Membrane</keyword>
<feature type="transmembrane region" description="Helical" evidence="1">
    <location>
        <begin position="205"/>
        <end position="227"/>
    </location>
</feature>
<dbReference type="Proteomes" id="UP001144280">
    <property type="component" value="Unassembled WGS sequence"/>
</dbReference>
<keyword evidence="1" id="KW-0812">Transmembrane</keyword>
<evidence type="ECO:0008006" key="4">
    <source>
        <dbReference type="Google" id="ProtNLM"/>
    </source>
</evidence>
<accession>A0ABQ5QLR0</accession>
<feature type="transmembrane region" description="Helical" evidence="1">
    <location>
        <begin position="87"/>
        <end position="108"/>
    </location>
</feature>
<comment type="caution">
    <text evidence="2">The sequence shown here is derived from an EMBL/GenBank/DDBJ whole genome shotgun (WGS) entry which is preliminary data.</text>
</comment>
<reference evidence="2" key="1">
    <citation type="submission" date="2022-12" db="EMBL/GenBank/DDBJ databases">
        <title>New Phytohabitans aurantiacus sp. RD004123 nov., an actinomycete isolated from soil.</title>
        <authorList>
            <person name="Triningsih D.W."/>
            <person name="Harunari E."/>
            <person name="Igarashi Y."/>
        </authorList>
    </citation>
    <scope>NUCLEOTIDE SEQUENCE</scope>
    <source>
        <strain evidence="2">RD004123</strain>
    </source>
</reference>
<keyword evidence="3" id="KW-1185">Reference proteome</keyword>
<evidence type="ECO:0000313" key="2">
    <source>
        <dbReference type="EMBL" id="GLH95651.1"/>
    </source>
</evidence>
<gene>
    <name evidence="2" type="ORF">Pa4123_09230</name>
</gene>
<dbReference type="EMBL" id="BSDI01000004">
    <property type="protein sequence ID" value="GLH95651.1"/>
    <property type="molecule type" value="Genomic_DNA"/>
</dbReference>
<evidence type="ECO:0000313" key="3">
    <source>
        <dbReference type="Proteomes" id="UP001144280"/>
    </source>
</evidence>
<name>A0ABQ5QLR0_9ACTN</name>
<organism evidence="2 3">
    <name type="scientific">Phytohabitans aurantiacus</name>
    <dbReference type="NCBI Taxonomy" id="3016789"/>
    <lineage>
        <taxon>Bacteria</taxon>
        <taxon>Bacillati</taxon>
        <taxon>Actinomycetota</taxon>
        <taxon>Actinomycetes</taxon>
        <taxon>Micromonosporales</taxon>
        <taxon>Micromonosporaceae</taxon>
    </lineage>
</organism>
<feature type="transmembrane region" description="Helical" evidence="1">
    <location>
        <begin position="162"/>
        <end position="185"/>
    </location>
</feature>
<feature type="transmembrane region" description="Helical" evidence="1">
    <location>
        <begin position="57"/>
        <end position="75"/>
    </location>
</feature>
<evidence type="ECO:0000256" key="1">
    <source>
        <dbReference type="SAM" id="Phobius"/>
    </source>
</evidence>
<keyword evidence="1" id="KW-1133">Transmembrane helix</keyword>
<sequence>MSTLIVGRTMLRRSAPTVAAYWAIMLVVYSVIVASVSTQADADISIWATSGGSAPKYFLLALGVMLYIQLPIFVGNGVTRRDFTTGAGIYIAVIALGYGALMAAGFAVEHAIYSANDLLAVQQDPYPVQSVADGFGMFVGETLVGAVYLCVGWLIGTTFYRFGPWWGIALLPLEAVPVAVAEMGFDSLWMGHGLNHAFDIDTPPLPVGVLISLAALATLWAVNYLFVRDMPVKKVSG</sequence>
<proteinExistence type="predicted"/>
<dbReference type="RefSeq" id="WP_281892688.1">
    <property type="nucleotide sequence ID" value="NZ_BSDI01000004.1"/>
</dbReference>